<feature type="region of interest" description="Disordered" evidence="1">
    <location>
        <begin position="83"/>
        <end position="102"/>
    </location>
</feature>
<feature type="region of interest" description="Disordered" evidence="1">
    <location>
        <begin position="16"/>
        <end position="57"/>
    </location>
</feature>
<reference evidence="2 3" key="1">
    <citation type="journal article" date="2019" name="Int. J. Syst. Evol. Microbiol.">
        <title>The Global Catalogue of Microorganisms (GCM) 10K type strain sequencing project: providing services to taxonomists for standard genome sequencing and annotation.</title>
        <authorList>
            <consortium name="The Broad Institute Genomics Platform"/>
            <consortium name="The Broad Institute Genome Sequencing Center for Infectious Disease"/>
            <person name="Wu L."/>
            <person name="Ma J."/>
        </authorList>
    </citation>
    <scope>NUCLEOTIDE SEQUENCE [LARGE SCALE GENOMIC DNA]</scope>
    <source>
        <strain evidence="2 3">JCM 10303</strain>
    </source>
</reference>
<comment type="caution">
    <text evidence="2">The sequence shown here is derived from an EMBL/GenBank/DDBJ whole genome shotgun (WGS) entry which is preliminary data.</text>
</comment>
<dbReference type="RefSeq" id="WP_009950636.1">
    <property type="nucleotide sequence ID" value="NZ_BAAAGS010000072.1"/>
</dbReference>
<organism evidence="2 3">
    <name type="scientific">Saccharopolyspora erythraea</name>
    <name type="common">Streptomyces erythraeus</name>
    <dbReference type="NCBI Taxonomy" id="1836"/>
    <lineage>
        <taxon>Bacteria</taxon>
        <taxon>Bacillati</taxon>
        <taxon>Actinomycetota</taxon>
        <taxon>Actinomycetes</taxon>
        <taxon>Pseudonocardiales</taxon>
        <taxon>Pseudonocardiaceae</taxon>
        <taxon>Saccharopolyspora</taxon>
    </lineage>
</organism>
<dbReference type="EMBL" id="BAAAGS010000072">
    <property type="protein sequence ID" value="GAA0556880.1"/>
    <property type="molecule type" value="Genomic_DNA"/>
</dbReference>
<gene>
    <name evidence="2" type="ORF">GCM10009533_63180</name>
</gene>
<evidence type="ECO:0000313" key="2">
    <source>
        <dbReference type="EMBL" id="GAA0556880.1"/>
    </source>
</evidence>
<protein>
    <submittedName>
        <fullName evidence="2">Uncharacterized protein</fullName>
    </submittedName>
</protein>
<sequence length="129" mass="14776">MSEQVPASVRYKELAAAATTAAQRMRRHEQEKAAELEESVTRGNSRKKEADQQREQVEKDVRIRWNLALEALWDERWLKVSSLPEPDLSAPPATPEESRRTVQDAFLELHDALDKPRWSAGSLLRRKSG</sequence>
<proteinExistence type="predicted"/>
<keyword evidence="3" id="KW-1185">Reference proteome</keyword>
<feature type="compositionally biased region" description="Basic and acidic residues" evidence="1">
    <location>
        <begin position="46"/>
        <end position="57"/>
    </location>
</feature>
<name>A0ABN1E1W5_SACER</name>
<evidence type="ECO:0000256" key="1">
    <source>
        <dbReference type="SAM" id="MobiDB-lite"/>
    </source>
</evidence>
<dbReference type="Proteomes" id="UP001500729">
    <property type="component" value="Unassembled WGS sequence"/>
</dbReference>
<accession>A0ABN1E1W5</accession>
<evidence type="ECO:0000313" key="3">
    <source>
        <dbReference type="Proteomes" id="UP001500729"/>
    </source>
</evidence>